<evidence type="ECO:0000313" key="5">
    <source>
        <dbReference type="Proteomes" id="UP001212841"/>
    </source>
</evidence>
<dbReference type="Gene3D" id="1.20.1270.10">
    <property type="match status" value="1"/>
</dbReference>
<evidence type="ECO:0000256" key="2">
    <source>
        <dbReference type="ARBA" id="ARBA00022840"/>
    </source>
</evidence>
<dbReference type="SUPFAM" id="SSF53067">
    <property type="entry name" value="Actin-like ATPase domain"/>
    <property type="match status" value="2"/>
</dbReference>
<dbReference type="PRINTS" id="PR00301">
    <property type="entry name" value="HEATSHOCK70"/>
</dbReference>
<dbReference type="Gene3D" id="3.90.640.10">
    <property type="entry name" value="Actin, Chain A, domain 4"/>
    <property type="match status" value="1"/>
</dbReference>
<keyword evidence="5" id="KW-1185">Reference proteome</keyword>
<dbReference type="FunFam" id="1.20.1270.10:FF:000002">
    <property type="entry name" value="Heat shock 70 kDa protein 4"/>
    <property type="match status" value="1"/>
</dbReference>
<dbReference type="InterPro" id="IPR043129">
    <property type="entry name" value="ATPase_NBD"/>
</dbReference>
<dbReference type="Gene3D" id="3.30.420.40">
    <property type="match status" value="2"/>
</dbReference>
<feature type="region of interest" description="Disordered" evidence="3">
    <location>
        <begin position="778"/>
        <end position="823"/>
    </location>
</feature>
<feature type="compositionally biased region" description="Basic and acidic residues" evidence="3">
    <location>
        <begin position="789"/>
        <end position="823"/>
    </location>
</feature>
<dbReference type="SUPFAM" id="SSF100934">
    <property type="entry name" value="Heat shock protein 70kD (HSP70), C-terminal subdomain"/>
    <property type="match status" value="2"/>
</dbReference>
<gene>
    <name evidence="4" type="primary">SSE1_1</name>
    <name evidence="4" type="ORF">HK097_005325</name>
</gene>
<dbReference type="Gene3D" id="3.30.30.30">
    <property type="match status" value="1"/>
</dbReference>
<dbReference type="EMBL" id="JADGJD010000025">
    <property type="protein sequence ID" value="KAJ3056650.1"/>
    <property type="molecule type" value="Genomic_DNA"/>
</dbReference>
<dbReference type="Gene3D" id="2.60.34.10">
    <property type="entry name" value="Substrate Binding Domain Of DNAk, Chain A, domain 1"/>
    <property type="match status" value="1"/>
</dbReference>
<dbReference type="GO" id="GO:0005829">
    <property type="term" value="C:cytosol"/>
    <property type="evidence" value="ECO:0007669"/>
    <property type="project" value="TreeGrafter"/>
</dbReference>
<evidence type="ECO:0000313" key="4">
    <source>
        <dbReference type="EMBL" id="KAJ3056650.1"/>
    </source>
</evidence>
<reference evidence="4" key="1">
    <citation type="submission" date="2020-05" db="EMBL/GenBank/DDBJ databases">
        <title>Phylogenomic resolution of chytrid fungi.</title>
        <authorList>
            <person name="Stajich J.E."/>
            <person name="Amses K."/>
            <person name="Simmons R."/>
            <person name="Seto K."/>
            <person name="Myers J."/>
            <person name="Bonds A."/>
            <person name="Quandt C.A."/>
            <person name="Barry K."/>
            <person name="Liu P."/>
            <person name="Grigoriev I."/>
            <person name="Longcore J.E."/>
            <person name="James T.Y."/>
        </authorList>
    </citation>
    <scope>NUCLEOTIDE SEQUENCE</scope>
    <source>
        <strain evidence="4">JEL0318</strain>
    </source>
</reference>
<name>A0AAD5SK05_9FUNG</name>
<dbReference type="PANTHER" id="PTHR45639">
    <property type="entry name" value="HSC70CB, ISOFORM G-RELATED"/>
    <property type="match status" value="1"/>
</dbReference>
<evidence type="ECO:0000256" key="1">
    <source>
        <dbReference type="ARBA" id="ARBA00022741"/>
    </source>
</evidence>
<sequence>MSVVGIDFGNLQTVVAVARNRGIDVIMNEASQRGTPSLVSFGEKQRFLGEGAKTLEISNFKNTVGSLKRLLGRPYADPEVQQVEKPFLPANLVEGARGEVAASVYFQGEQRDFTFTQIAGMYFGKIKEFTSKEIRGPVTDVVISCPTWFTDRQRRALHDAASIQNLNVLRIINDTTASALGYGITKTDLPETTAKPRIVVFVDFGHSSLQVAVVAFVKGKLIVKGTAYDRNLGGRDFDEVLVNHYIEQFNAKYKLDIRSSAKAVYRLRQGCEKVKKTLSANAQAQLNVESLLDDKDVSALVQRSEYEEWLAPLLERTRKPIQEALDAAGVTKEDVDFVELVGGTTRVPAVKAILSDFFPNPEGGSKLSTTLNQDEAVSRGCALQCAMISPVFKVRDFAVQDWNTYPIELSWDASLAPAPKSGEAVETTMDAFPVGNQVPSAKILTFYRTLADAEINASSDKTVTLDISADYAESAAQRNHPVGTGKHIGRWTLKGIRKLAASDEKATIKIKAKLDGNLITSIESASQIEEVVVSAEEKKEDEKKEDAKDEATPMETDDAAKDSTSPTAPEGKTKKVVKKHDLVILSNTYSANPEQLATWQAEEGAMHAADRLIIDTAEKRNALEEYVYETRSKLDMAWSEFVADADRSAFQKQLNGMEDWLYGEGEDETKSVYVEKLAELKKVGDPIAKRYAEAEERPRAEKTLREYINSVIVQASAGDDRYAHIPKADLDKVISDSQAKLNWLNDAIAKQNETAKHVDPAVTSERILRERDLLQILVNPILTRPKPAPKKEEPKKEEEKKEEPKKEKKEEEHQKTPEDMDVD</sequence>
<accession>A0AAD5SK05</accession>
<feature type="region of interest" description="Disordered" evidence="3">
    <location>
        <begin position="534"/>
        <end position="573"/>
    </location>
</feature>
<keyword evidence="2" id="KW-0067">ATP-binding</keyword>
<dbReference type="GO" id="GO:0140662">
    <property type="term" value="F:ATP-dependent protein folding chaperone"/>
    <property type="evidence" value="ECO:0007669"/>
    <property type="project" value="InterPro"/>
</dbReference>
<organism evidence="4 5">
    <name type="scientific">Rhizophlyctis rosea</name>
    <dbReference type="NCBI Taxonomy" id="64517"/>
    <lineage>
        <taxon>Eukaryota</taxon>
        <taxon>Fungi</taxon>
        <taxon>Fungi incertae sedis</taxon>
        <taxon>Chytridiomycota</taxon>
        <taxon>Chytridiomycota incertae sedis</taxon>
        <taxon>Chytridiomycetes</taxon>
        <taxon>Rhizophlyctidales</taxon>
        <taxon>Rhizophlyctidaceae</taxon>
        <taxon>Rhizophlyctis</taxon>
    </lineage>
</organism>
<dbReference type="FunFam" id="3.30.420.40:FF:000171">
    <property type="entry name" value="Heat shock 70 kDa protein 4"/>
    <property type="match status" value="2"/>
</dbReference>
<dbReference type="FunFam" id="3.90.640.10:FF:000004">
    <property type="entry name" value="Heat shock 70 kDa protein 4"/>
    <property type="match status" value="1"/>
</dbReference>
<dbReference type="GO" id="GO:0005524">
    <property type="term" value="F:ATP binding"/>
    <property type="evidence" value="ECO:0007669"/>
    <property type="project" value="UniProtKB-KW"/>
</dbReference>
<dbReference type="Pfam" id="PF00012">
    <property type="entry name" value="HSP70"/>
    <property type="match status" value="1"/>
</dbReference>
<dbReference type="PROSITE" id="PS01036">
    <property type="entry name" value="HSP70_3"/>
    <property type="match status" value="1"/>
</dbReference>
<protein>
    <submittedName>
        <fullName evidence="4">Adenyl-nucleotide exchange factor sse1</fullName>
    </submittedName>
</protein>
<evidence type="ECO:0000256" key="3">
    <source>
        <dbReference type="SAM" id="MobiDB-lite"/>
    </source>
</evidence>
<dbReference type="AlphaFoldDB" id="A0AAD5SK05"/>
<dbReference type="InterPro" id="IPR013126">
    <property type="entry name" value="Hsp_70_fam"/>
</dbReference>
<dbReference type="InterPro" id="IPR018181">
    <property type="entry name" value="Heat_shock_70_CS"/>
</dbReference>
<dbReference type="InterPro" id="IPR029047">
    <property type="entry name" value="HSP70_peptide-bd_sf"/>
</dbReference>
<dbReference type="PANTHER" id="PTHR45639:SF4">
    <property type="entry name" value="HSC70CB, ISOFORM G"/>
    <property type="match status" value="1"/>
</dbReference>
<dbReference type="InterPro" id="IPR029048">
    <property type="entry name" value="HSP70_C_sf"/>
</dbReference>
<dbReference type="GO" id="GO:0005634">
    <property type="term" value="C:nucleus"/>
    <property type="evidence" value="ECO:0007669"/>
    <property type="project" value="TreeGrafter"/>
</dbReference>
<proteinExistence type="predicted"/>
<feature type="compositionally biased region" description="Basic and acidic residues" evidence="3">
    <location>
        <begin position="535"/>
        <end position="551"/>
    </location>
</feature>
<keyword evidence="1" id="KW-0547">Nucleotide-binding</keyword>
<comment type="caution">
    <text evidence="4">The sequence shown here is derived from an EMBL/GenBank/DDBJ whole genome shotgun (WGS) entry which is preliminary data.</text>
</comment>
<dbReference type="Proteomes" id="UP001212841">
    <property type="component" value="Unassembled WGS sequence"/>
</dbReference>
<dbReference type="FunFam" id="3.30.30.30:FF:000002">
    <property type="entry name" value="Heat shock 70 kDa protein 4"/>
    <property type="match status" value="1"/>
</dbReference>